<dbReference type="Proteomes" id="UP001579974">
    <property type="component" value="Unassembled WGS sequence"/>
</dbReference>
<dbReference type="EMBL" id="JBDXSU010000008">
    <property type="protein sequence ID" value="MFB5190949.1"/>
    <property type="molecule type" value="Genomic_DNA"/>
</dbReference>
<gene>
    <name evidence="3" type="ORF">KKP3000_004445</name>
</gene>
<accession>A0ABV5AFD4</accession>
<dbReference type="InterPro" id="IPR011428">
    <property type="entry name" value="Spore_coat_X/V"/>
</dbReference>
<keyword evidence="3" id="KW-0167">Capsid protein</keyword>
<protein>
    <submittedName>
        <fullName evidence="3">Spore coat protein</fullName>
    </submittedName>
</protein>
<keyword evidence="4" id="KW-1185">Reference proteome</keyword>
<evidence type="ECO:0000313" key="3">
    <source>
        <dbReference type="EMBL" id="MFB5190949.1"/>
    </source>
</evidence>
<comment type="caution">
    <text evidence="3">The sequence shown here is derived from an EMBL/GenBank/DDBJ whole genome shotgun (WGS) entry which is preliminary data.</text>
</comment>
<feature type="domain" description="Spore coat protein X/V" evidence="2">
    <location>
        <begin position="102"/>
        <end position="145"/>
    </location>
</feature>
<reference evidence="3 4" key="1">
    <citation type="journal article" date="2024" name="Int. J. Mol. Sci.">
        <title>Exploration of Alicyclobacillus spp. Genome in Search of Antibiotic Resistance.</title>
        <authorList>
            <person name="Bucka-Kolendo J."/>
            <person name="Kiousi D.E."/>
            <person name="Dekowska A."/>
            <person name="Mikolajczuk-Szczyrba A."/>
            <person name="Karadedos D.M."/>
            <person name="Michael P."/>
            <person name="Galanis A."/>
            <person name="Sokolowska B."/>
        </authorList>
    </citation>
    <scope>NUCLEOTIDE SEQUENCE [LARGE SCALE GENOMIC DNA]</scope>
    <source>
        <strain evidence="3 4">KKP 3000</strain>
    </source>
</reference>
<dbReference type="RefSeq" id="WP_275474629.1">
    <property type="nucleotide sequence ID" value="NZ_CP162940.1"/>
</dbReference>
<evidence type="ECO:0000259" key="2">
    <source>
        <dbReference type="Pfam" id="PF07552"/>
    </source>
</evidence>
<organism evidence="3 4">
    <name type="scientific">Alicyclobacillus fastidiosus</name>
    <dbReference type="NCBI Taxonomy" id="392011"/>
    <lineage>
        <taxon>Bacteria</taxon>
        <taxon>Bacillati</taxon>
        <taxon>Bacillota</taxon>
        <taxon>Bacilli</taxon>
        <taxon>Bacillales</taxon>
        <taxon>Alicyclobacillaceae</taxon>
        <taxon>Alicyclobacillus</taxon>
    </lineage>
</organism>
<evidence type="ECO:0000256" key="1">
    <source>
        <dbReference type="SAM" id="MobiDB-lite"/>
    </source>
</evidence>
<proteinExistence type="predicted"/>
<sequence length="210" mass="23509">MSSRSKKRSKRHNKLSTKKPMNGKRSQRKRNHGSFSFGYDYDIDKSEGLYLPKKNLTCRSYEWPVNRLNGLCDSEGSTYGCEEKAAESTVVETAELVEWTDEESYIVIVVRDSCDVEIVNQDFMAALNLQVSLQLALATVLSVTVGSHETASSIVQDIVSQITAVQRLRRVIQVENSKSVKVHISSAEVAFNIQILLQLLLALINQVEVA</sequence>
<evidence type="ECO:0000313" key="4">
    <source>
        <dbReference type="Proteomes" id="UP001579974"/>
    </source>
</evidence>
<keyword evidence="3" id="KW-0946">Virion</keyword>
<feature type="compositionally biased region" description="Basic residues" evidence="1">
    <location>
        <begin position="1"/>
        <end position="32"/>
    </location>
</feature>
<name>A0ABV5AFD4_9BACL</name>
<dbReference type="Pfam" id="PF07552">
    <property type="entry name" value="Coat_X"/>
    <property type="match status" value="1"/>
</dbReference>
<feature type="region of interest" description="Disordered" evidence="1">
    <location>
        <begin position="1"/>
        <end position="33"/>
    </location>
</feature>